<sequence length="335" mass="38551">MEPINEDKQTAPINATNEVINNIVDVGINAVKRKYERKEGVKCGRPKKYNTIEEAKNKAREQRSAFKKKQYVITKQFRQTITELQRTAIRQIQKVKLEEQDIITIINILDKYKQKQMKEIETKDEAIDESESLIIALLLNYKALKDYKDEQESHKSIDAITMRSIAYDIISDQLRVQQQVQNMHDYSVGIGDPSLVAITNVNAQIAAGIHNYRDIQPYDNLNALNDQPSQDTGTRQEPMNQNMQRQVILDYGNEKEKEKVYQQDKEQMTIDEIQELGDDVYLGAPPEAIYGPQPTEQLQQQLTLSNELQAWINGLGQKSSQCSSISFEGYKHENQ</sequence>
<name>A0A5J4UCQ9_9EUKA</name>
<evidence type="ECO:0000313" key="2">
    <source>
        <dbReference type="Proteomes" id="UP000324800"/>
    </source>
</evidence>
<dbReference type="AlphaFoldDB" id="A0A5J4UCQ9"/>
<accession>A0A5J4UCQ9</accession>
<dbReference type="Proteomes" id="UP000324800">
    <property type="component" value="Unassembled WGS sequence"/>
</dbReference>
<reference evidence="1 2" key="1">
    <citation type="submission" date="2019-03" db="EMBL/GenBank/DDBJ databases">
        <title>Single cell metagenomics reveals metabolic interactions within the superorganism composed of flagellate Streblomastix strix and complex community of Bacteroidetes bacteria on its surface.</title>
        <authorList>
            <person name="Treitli S.C."/>
            <person name="Kolisko M."/>
            <person name="Husnik F."/>
            <person name="Keeling P."/>
            <person name="Hampl V."/>
        </authorList>
    </citation>
    <scope>NUCLEOTIDE SEQUENCE [LARGE SCALE GENOMIC DNA]</scope>
    <source>
        <strain evidence="1">ST1C</strain>
    </source>
</reference>
<organism evidence="1 2">
    <name type="scientific">Streblomastix strix</name>
    <dbReference type="NCBI Taxonomy" id="222440"/>
    <lineage>
        <taxon>Eukaryota</taxon>
        <taxon>Metamonada</taxon>
        <taxon>Preaxostyla</taxon>
        <taxon>Oxymonadida</taxon>
        <taxon>Streblomastigidae</taxon>
        <taxon>Streblomastix</taxon>
    </lineage>
</organism>
<protein>
    <submittedName>
        <fullName evidence="1">Uncharacterized protein</fullName>
    </submittedName>
</protein>
<evidence type="ECO:0000313" key="1">
    <source>
        <dbReference type="EMBL" id="KAA6368257.1"/>
    </source>
</evidence>
<comment type="caution">
    <text evidence="1">The sequence shown here is derived from an EMBL/GenBank/DDBJ whole genome shotgun (WGS) entry which is preliminary data.</text>
</comment>
<dbReference type="EMBL" id="SNRW01017530">
    <property type="protein sequence ID" value="KAA6368257.1"/>
    <property type="molecule type" value="Genomic_DNA"/>
</dbReference>
<proteinExistence type="predicted"/>
<gene>
    <name evidence="1" type="ORF">EZS28_036217</name>
</gene>